<dbReference type="Pfam" id="PF00188">
    <property type="entry name" value="CAP"/>
    <property type="match status" value="1"/>
</dbReference>
<comment type="caution">
    <text evidence="5">The sequence shown here is derived from an EMBL/GenBank/DDBJ whole genome shotgun (WGS) entry which is preliminary data.</text>
</comment>
<sequence length="167" mass="18375">MASSKSSLALFTLAMAMAVVANVSSQNTPQDYINLHNRARAADGVGPVVWNNNVAKFAQDYAAERRADCRLVHSGGRFGENIYWGSSQRMTAANAVNSWVSEKQNYHRGSNTCDTGKVCGHYTQVVWRRSTRIGCARVICDRNRGVFIICSYDPPGNVRGRGPFLAK</sequence>
<keyword evidence="2" id="KW-0611">Plant defense</keyword>
<evidence type="ECO:0000256" key="2">
    <source>
        <dbReference type="ARBA" id="ARBA00023265"/>
    </source>
</evidence>
<evidence type="ECO:0000259" key="4">
    <source>
        <dbReference type="SMART" id="SM00198"/>
    </source>
</evidence>
<keyword evidence="2" id="KW-0568">Pathogenesis-related protein</keyword>
<dbReference type="InterPro" id="IPR035940">
    <property type="entry name" value="CAP_sf"/>
</dbReference>
<accession>A0A0A7ACA9</accession>
<dbReference type="Proteomes" id="UP000815260">
    <property type="component" value="Chromosome 7A"/>
</dbReference>
<dbReference type="STRING" id="4565.F8S6U5"/>
<dbReference type="PANTHER" id="PTHR10334">
    <property type="entry name" value="CYSTEINE-RICH SECRETORY PROTEIN-RELATED"/>
    <property type="match status" value="1"/>
</dbReference>
<dbReference type="SUPFAM" id="SSF55797">
    <property type="entry name" value="PR-1-like"/>
    <property type="match status" value="1"/>
</dbReference>
<dbReference type="PaxDb" id="4565-Traes_7AL_8DABB94C7.1"/>
<dbReference type="PRINTS" id="PR00837">
    <property type="entry name" value="V5TPXLIKE"/>
</dbReference>
<feature type="signal peptide" evidence="3">
    <location>
        <begin position="1"/>
        <end position="25"/>
    </location>
</feature>
<evidence type="ECO:0000256" key="3">
    <source>
        <dbReference type="SAM" id="SignalP"/>
    </source>
</evidence>
<dbReference type="InterPro" id="IPR002413">
    <property type="entry name" value="V5_allergen-like"/>
</dbReference>
<dbReference type="SMART" id="SM00198">
    <property type="entry name" value="SCP"/>
    <property type="match status" value="1"/>
</dbReference>
<feature type="chain" id="PRO_5046101442" description="SCP domain-containing protein" evidence="3">
    <location>
        <begin position="26"/>
        <end position="167"/>
    </location>
</feature>
<protein>
    <recommendedName>
        <fullName evidence="4">SCP domain-containing protein</fullName>
    </recommendedName>
</protein>
<dbReference type="Gene3D" id="3.40.33.10">
    <property type="entry name" value="CAP"/>
    <property type="match status" value="1"/>
</dbReference>
<dbReference type="PROSITE" id="PS01010">
    <property type="entry name" value="CRISP_2"/>
    <property type="match status" value="1"/>
</dbReference>
<dbReference type="OMA" id="HQITGRE"/>
<gene>
    <name evidence="5" type="ORF">CFC21_100867</name>
</gene>
<dbReference type="InterPro" id="IPR001283">
    <property type="entry name" value="CRISP-related"/>
</dbReference>
<keyword evidence="3" id="KW-0732">Signal</keyword>
<reference evidence="5" key="1">
    <citation type="journal article" date="2017" name="Gigascience">
        <title>The first near-complete assembly of the hexaploid bread wheat genome, Triticum aestivum.</title>
        <authorList>
            <person name="Zimin A.V."/>
            <person name="Puiu D."/>
            <person name="Hall R."/>
            <person name="Kingan S."/>
            <person name="Clavijo B.J."/>
            <person name="Salzberg S.L."/>
        </authorList>
    </citation>
    <scope>NUCLEOTIDE SEQUENCE</scope>
    <source>
        <tissue evidence="5">Leaf</tissue>
    </source>
</reference>
<organism evidence="5">
    <name type="scientific">Triticum aestivum</name>
    <name type="common">Wheat</name>
    <dbReference type="NCBI Taxonomy" id="4565"/>
    <lineage>
        <taxon>Eukaryota</taxon>
        <taxon>Viridiplantae</taxon>
        <taxon>Streptophyta</taxon>
        <taxon>Embryophyta</taxon>
        <taxon>Tracheophyta</taxon>
        <taxon>Spermatophyta</taxon>
        <taxon>Magnoliopsida</taxon>
        <taxon>Liliopsida</taxon>
        <taxon>Poales</taxon>
        <taxon>Poaceae</taxon>
        <taxon>BOP clade</taxon>
        <taxon>Pooideae</taxon>
        <taxon>Triticodae</taxon>
        <taxon>Triticeae</taxon>
        <taxon>Triticinae</taxon>
        <taxon>Triticum</taxon>
    </lineage>
</organism>
<evidence type="ECO:0000256" key="1">
    <source>
        <dbReference type="ARBA" id="ARBA00003143"/>
    </source>
</evidence>
<dbReference type="InterPro" id="IPR014044">
    <property type="entry name" value="CAP_dom"/>
</dbReference>
<name>A0A0A7ACA9_WHEAT</name>
<comment type="function">
    <text evidence="1">Probably involved in the defense reaction of plants against pathogens.</text>
</comment>
<dbReference type="PRINTS" id="PR00838">
    <property type="entry name" value="V5ALLERGEN"/>
</dbReference>
<proteinExistence type="predicted"/>
<dbReference type="CDD" id="cd05381">
    <property type="entry name" value="CAP_PR-1"/>
    <property type="match status" value="1"/>
</dbReference>
<dbReference type="PROSITE" id="PS01009">
    <property type="entry name" value="CRISP_1"/>
    <property type="match status" value="1"/>
</dbReference>
<feature type="domain" description="SCP" evidence="4">
    <location>
        <begin position="27"/>
        <end position="160"/>
    </location>
</feature>
<evidence type="ECO:0000313" key="5">
    <source>
        <dbReference type="EMBL" id="KAF7099204.1"/>
    </source>
</evidence>
<dbReference type="EMBL" id="CM022229">
    <property type="protein sequence ID" value="KAF7099204.1"/>
    <property type="molecule type" value="Genomic_DNA"/>
</dbReference>
<dbReference type="InterPro" id="IPR018244">
    <property type="entry name" value="Allrgn_V5/Tpx1_CS"/>
</dbReference>
<reference evidence="5" key="2">
    <citation type="submission" date="2020-03" db="EMBL/GenBank/DDBJ databases">
        <title>The second near-complete assembly of the hexaploid bread wheat (Triticum aestivum) genome.</title>
        <authorList>
            <person name="Zimin A.V."/>
            <person name="Puiu D."/>
            <person name="Shumante A."/>
            <person name="Alonge M."/>
            <person name="Salzberg S.L."/>
        </authorList>
    </citation>
    <scope>NUCLEOTIDE SEQUENCE</scope>
    <source>
        <tissue evidence="5">Leaf</tissue>
    </source>
</reference>